<gene>
    <name evidence="1" type="ORF">PghCCS26_06320</name>
</gene>
<dbReference type="Proteomes" id="UP001285921">
    <property type="component" value="Unassembled WGS sequence"/>
</dbReference>
<comment type="caution">
    <text evidence="1">The sequence shown here is derived from an EMBL/GenBank/DDBJ whole genome shotgun (WGS) entry which is preliminary data.</text>
</comment>
<name>A0ABQ6NEJ0_9BACL</name>
<keyword evidence="2" id="KW-1185">Reference proteome</keyword>
<dbReference type="RefSeq" id="WP_317978776.1">
    <property type="nucleotide sequence ID" value="NZ_BTCL01000002.1"/>
</dbReference>
<protein>
    <submittedName>
        <fullName evidence="1">Uncharacterized protein</fullName>
    </submittedName>
</protein>
<evidence type="ECO:0000313" key="2">
    <source>
        <dbReference type="Proteomes" id="UP001285921"/>
    </source>
</evidence>
<dbReference type="EMBL" id="BTCL01000002">
    <property type="protein sequence ID" value="GMK43505.1"/>
    <property type="molecule type" value="Genomic_DNA"/>
</dbReference>
<sequence length="257" mass="29510">MKLMIDSHPFRLEQGDELGYGPAGYETMAKVILAFREPDTEVLFQYTNWDRDKDPHKESLMMDAAETFHAGAILDPDRTIGTAVKEILLRHYAPERDPEASQAVMDQLLAYFQEVPLDELNEELLRKIGSAVYEAYGTYTLEDEGEATQAFVNSRLAGTNTVWLLPNERPVYLKNILWYRVNAQEEIVRAFELTDWWFTCAIAEQNKPVEEYRYFLNYTEENAGAVLYITAADPQRFKAAVVPRLKELLGEELEIVG</sequence>
<accession>A0ABQ6NEJ0</accession>
<evidence type="ECO:0000313" key="1">
    <source>
        <dbReference type="EMBL" id="GMK43505.1"/>
    </source>
</evidence>
<reference evidence="1 2" key="1">
    <citation type="submission" date="2023-05" db="EMBL/GenBank/DDBJ databases">
        <title>Draft genome of Paenibacillus sp. CCS26.</title>
        <authorList>
            <person name="Akita H."/>
            <person name="Shinto Y."/>
            <person name="Kimura Z."/>
        </authorList>
    </citation>
    <scope>NUCLEOTIDE SEQUENCE [LARGE SCALE GENOMIC DNA]</scope>
    <source>
        <strain evidence="1 2">CCS26</strain>
    </source>
</reference>
<organism evidence="1 2">
    <name type="scientific">Paenibacillus glycanilyticus</name>
    <dbReference type="NCBI Taxonomy" id="126569"/>
    <lineage>
        <taxon>Bacteria</taxon>
        <taxon>Bacillati</taxon>
        <taxon>Bacillota</taxon>
        <taxon>Bacilli</taxon>
        <taxon>Bacillales</taxon>
        <taxon>Paenibacillaceae</taxon>
        <taxon>Paenibacillus</taxon>
    </lineage>
</organism>
<proteinExistence type="predicted"/>